<dbReference type="FunFam" id="3.40.50.620:FF:000114">
    <property type="entry name" value="Pantothenate synthetase"/>
    <property type="match status" value="1"/>
</dbReference>
<keyword evidence="10 15" id="KW-0067">ATP-binding</keyword>
<evidence type="ECO:0000256" key="11">
    <source>
        <dbReference type="ARBA" id="ARBA00032806"/>
    </source>
</evidence>
<feature type="binding site" evidence="15">
    <location>
        <begin position="188"/>
        <end position="191"/>
    </location>
    <ligand>
        <name>ATP</name>
        <dbReference type="ChEBI" id="CHEBI:30616"/>
    </ligand>
</feature>
<accession>A0A2W5AXU0</accession>
<keyword evidence="6 15" id="KW-0963">Cytoplasm</keyword>
<comment type="function">
    <text evidence="13 15">Catalyzes the condensation of pantoate with beta-alanine in an ATP-dependent reaction via a pantoyl-adenylate intermediate.</text>
</comment>
<evidence type="ECO:0000256" key="9">
    <source>
        <dbReference type="ARBA" id="ARBA00022741"/>
    </source>
</evidence>
<dbReference type="GO" id="GO:0005829">
    <property type="term" value="C:cytosol"/>
    <property type="evidence" value="ECO:0007669"/>
    <property type="project" value="TreeGrafter"/>
</dbReference>
<evidence type="ECO:0000256" key="13">
    <source>
        <dbReference type="ARBA" id="ARBA00055042"/>
    </source>
</evidence>
<feature type="binding site" evidence="15">
    <location>
        <begin position="30"/>
        <end position="37"/>
    </location>
    <ligand>
        <name>ATP</name>
        <dbReference type="ChEBI" id="CHEBI:30616"/>
    </ligand>
</feature>
<keyword evidence="7 15" id="KW-0436">Ligase</keyword>
<dbReference type="Gene3D" id="3.40.50.620">
    <property type="entry name" value="HUPs"/>
    <property type="match status" value="1"/>
</dbReference>
<comment type="similarity">
    <text evidence="3 15">Belongs to the pantothenate synthetase family.</text>
</comment>
<name>A0A2W5AXU0_9CORY</name>
<feature type="binding site" evidence="15">
    <location>
        <begin position="151"/>
        <end position="154"/>
    </location>
    <ligand>
        <name>ATP</name>
        <dbReference type="ChEBI" id="CHEBI:30616"/>
    </ligand>
</feature>
<evidence type="ECO:0000313" key="17">
    <source>
        <dbReference type="Proteomes" id="UP000249451"/>
    </source>
</evidence>
<comment type="subcellular location">
    <subcellularLocation>
        <location evidence="1 15">Cytoplasm</location>
    </subcellularLocation>
</comment>
<dbReference type="InterPro" id="IPR003721">
    <property type="entry name" value="Pantoate_ligase"/>
</dbReference>
<evidence type="ECO:0000256" key="10">
    <source>
        <dbReference type="ARBA" id="ARBA00022840"/>
    </source>
</evidence>
<gene>
    <name evidence="15" type="primary">panC</name>
    <name evidence="16" type="ORF">DI609_10425</name>
</gene>
<organism evidence="16 17">
    <name type="scientific">Corynebacterium urealyticum</name>
    <dbReference type="NCBI Taxonomy" id="43771"/>
    <lineage>
        <taxon>Bacteria</taxon>
        <taxon>Bacillati</taxon>
        <taxon>Actinomycetota</taxon>
        <taxon>Actinomycetes</taxon>
        <taxon>Mycobacteriales</taxon>
        <taxon>Corynebacteriaceae</taxon>
        <taxon>Corynebacterium</taxon>
    </lineage>
</organism>
<dbReference type="InterPro" id="IPR014729">
    <property type="entry name" value="Rossmann-like_a/b/a_fold"/>
</dbReference>
<dbReference type="AlphaFoldDB" id="A0A2W5AXU0"/>
<dbReference type="Pfam" id="PF02569">
    <property type="entry name" value="Pantoate_ligase"/>
    <property type="match status" value="1"/>
</dbReference>
<comment type="subunit">
    <text evidence="15">Homodimer.</text>
</comment>
<evidence type="ECO:0000256" key="6">
    <source>
        <dbReference type="ARBA" id="ARBA00022490"/>
    </source>
</evidence>
<keyword evidence="9 15" id="KW-0547">Nucleotide-binding</keyword>
<dbReference type="Gene3D" id="3.30.1300.10">
    <property type="entry name" value="Pantoate-beta-alanine ligase, C-terminal domain"/>
    <property type="match status" value="1"/>
</dbReference>
<dbReference type="EC" id="6.3.2.1" evidence="4 15"/>
<sequence length="276" mass="29668">MQILTTKQQLRNFRADVAGTDASVGFVPTMGALHSGHASLVERARAENDVVVCSVFVNPLQFTDLGDCEDYRAYPRDLDADAALLKSLGVDAVFAPSVEEMYPDGTPRIWARTEAMGEVLEGASRPGHFDGVATVVAKLFNLVQPERAYFGQKDAQQVAIIRRLVADLDLPVDIVSAPIVRATDGVAESSRNARLSPAERAQATALSRALYALRDGASLEQARAQLASSPGITVDYLTVVDPSTLEPVETRHRPALALVAAEVGPVRLIDNLVLDH</sequence>
<feature type="active site" description="Proton donor" evidence="15">
    <location>
        <position position="37"/>
    </location>
</feature>
<evidence type="ECO:0000256" key="14">
    <source>
        <dbReference type="ARBA" id="ARBA00077433"/>
    </source>
</evidence>
<evidence type="ECO:0000256" key="5">
    <source>
        <dbReference type="ARBA" id="ARBA00014155"/>
    </source>
</evidence>
<evidence type="ECO:0000256" key="4">
    <source>
        <dbReference type="ARBA" id="ARBA00012219"/>
    </source>
</evidence>
<evidence type="ECO:0000256" key="1">
    <source>
        <dbReference type="ARBA" id="ARBA00004496"/>
    </source>
</evidence>
<dbReference type="EMBL" id="QFNY01000279">
    <property type="protein sequence ID" value="PZO98533.1"/>
    <property type="molecule type" value="Genomic_DNA"/>
</dbReference>
<evidence type="ECO:0000313" key="16">
    <source>
        <dbReference type="EMBL" id="PZO98533.1"/>
    </source>
</evidence>
<reference evidence="16 17" key="1">
    <citation type="submission" date="2017-11" db="EMBL/GenBank/DDBJ databases">
        <title>Infants hospitalized years apart are colonized by the same room-sourced microbial strains.</title>
        <authorList>
            <person name="Brooks B."/>
            <person name="Olm M.R."/>
            <person name="Firek B.A."/>
            <person name="Baker R."/>
            <person name="Thomas B.C."/>
            <person name="Morowitz M.J."/>
            <person name="Banfield J.F."/>
        </authorList>
    </citation>
    <scope>NUCLEOTIDE SEQUENCE [LARGE SCALE GENOMIC DNA]</scope>
    <source>
        <strain evidence="16">S2_012_000_R3_87</strain>
    </source>
</reference>
<feature type="binding site" evidence="15">
    <location>
        <position position="157"/>
    </location>
    <ligand>
        <name>(R)-pantoate</name>
        <dbReference type="ChEBI" id="CHEBI:15980"/>
    </ligand>
</feature>
<evidence type="ECO:0000256" key="15">
    <source>
        <dbReference type="HAMAP-Rule" id="MF_00158"/>
    </source>
</evidence>
<dbReference type="Proteomes" id="UP000249451">
    <property type="component" value="Unassembled WGS sequence"/>
</dbReference>
<evidence type="ECO:0000256" key="3">
    <source>
        <dbReference type="ARBA" id="ARBA00009256"/>
    </source>
</evidence>
<comment type="catalytic activity">
    <reaction evidence="12 15">
        <text>(R)-pantoate + beta-alanine + ATP = (R)-pantothenate + AMP + diphosphate + H(+)</text>
        <dbReference type="Rhea" id="RHEA:10912"/>
        <dbReference type="ChEBI" id="CHEBI:15378"/>
        <dbReference type="ChEBI" id="CHEBI:15980"/>
        <dbReference type="ChEBI" id="CHEBI:29032"/>
        <dbReference type="ChEBI" id="CHEBI:30616"/>
        <dbReference type="ChEBI" id="CHEBI:33019"/>
        <dbReference type="ChEBI" id="CHEBI:57966"/>
        <dbReference type="ChEBI" id="CHEBI:456215"/>
        <dbReference type="EC" id="6.3.2.1"/>
    </reaction>
</comment>
<comment type="pathway">
    <text evidence="2 15">Cofactor biosynthesis; (R)-pantothenate biosynthesis; (R)-pantothenate from (R)-pantoate and beta-alanine: step 1/1.</text>
</comment>
<dbReference type="PANTHER" id="PTHR21299:SF1">
    <property type="entry name" value="PANTOATE--BETA-ALANINE LIGASE"/>
    <property type="match status" value="1"/>
</dbReference>
<keyword evidence="8 15" id="KW-0566">Pantothenate biosynthesis</keyword>
<evidence type="ECO:0000256" key="7">
    <source>
        <dbReference type="ARBA" id="ARBA00022598"/>
    </source>
</evidence>
<proteinExistence type="inferred from homology"/>
<dbReference type="GO" id="GO:0015940">
    <property type="term" value="P:pantothenate biosynthetic process"/>
    <property type="evidence" value="ECO:0007669"/>
    <property type="project" value="UniProtKB-UniRule"/>
</dbReference>
<dbReference type="GO" id="GO:0004592">
    <property type="term" value="F:pantoate-beta-alanine ligase activity"/>
    <property type="evidence" value="ECO:0007669"/>
    <property type="project" value="UniProtKB-UniRule"/>
</dbReference>
<protein>
    <recommendedName>
        <fullName evidence="5 15">Pantothenate synthetase</fullName>
        <shortName evidence="15">PS</shortName>
        <ecNumber evidence="4 15">6.3.2.1</ecNumber>
    </recommendedName>
    <alternativeName>
        <fullName evidence="14 15">Pantoate--beta-alanine ligase</fullName>
    </alternativeName>
    <alternativeName>
        <fullName evidence="11 15">Pantoate-activating enzyme</fullName>
    </alternativeName>
</protein>
<evidence type="ECO:0000256" key="2">
    <source>
        <dbReference type="ARBA" id="ARBA00004990"/>
    </source>
</evidence>
<comment type="miscellaneous">
    <text evidence="15">The reaction proceeds by a bi uni uni bi ping pong mechanism.</text>
</comment>
<feature type="binding site" evidence="15">
    <location>
        <position position="61"/>
    </location>
    <ligand>
        <name>(R)-pantoate</name>
        <dbReference type="ChEBI" id="CHEBI:15980"/>
    </ligand>
</feature>
<dbReference type="PANTHER" id="PTHR21299">
    <property type="entry name" value="CYTIDYLATE KINASE/PANTOATE-BETA-ALANINE LIGASE"/>
    <property type="match status" value="1"/>
</dbReference>
<dbReference type="HAMAP" id="MF_00158">
    <property type="entry name" value="PanC"/>
    <property type="match status" value="1"/>
</dbReference>
<feature type="binding site" evidence="15">
    <location>
        <position position="61"/>
    </location>
    <ligand>
        <name>beta-alanine</name>
        <dbReference type="ChEBI" id="CHEBI:57966"/>
    </ligand>
</feature>
<dbReference type="NCBIfam" id="TIGR00018">
    <property type="entry name" value="panC"/>
    <property type="match status" value="1"/>
</dbReference>
<dbReference type="InterPro" id="IPR042176">
    <property type="entry name" value="Pantoate_ligase_C"/>
</dbReference>
<comment type="caution">
    <text evidence="16">The sequence shown here is derived from an EMBL/GenBank/DDBJ whole genome shotgun (WGS) entry which is preliminary data.</text>
</comment>
<feature type="binding site" evidence="15">
    <location>
        <position position="180"/>
    </location>
    <ligand>
        <name>ATP</name>
        <dbReference type="ChEBI" id="CHEBI:30616"/>
    </ligand>
</feature>
<evidence type="ECO:0000256" key="8">
    <source>
        <dbReference type="ARBA" id="ARBA00022655"/>
    </source>
</evidence>
<evidence type="ECO:0000256" key="12">
    <source>
        <dbReference type="ARBA" id="ARBA00048258"/>
    </source>
</evidence>
<dbReference type="GO" id="GO:0005524">
    <property type="term" value="F:ATP binding"/>
    <property type="evidence" value="ECO:0007669"/>
    <property type="project" value="UniProtKB-KW"/>
</dbReference>
<dbReference type="UniPathway" id="UPA00028">
    <property type="reaction ID" value="UER00005"/>
</dbReference>
<dbReference type="SUPFAM" id="SSF52374">
    <property type="entry name" value="Nucleotidylyl transferase"/>
    <property type="match status" value="1"/>
</dbReference>
<dbReference type="CDD" id="cd00560">
    <property type="entry name" value="PanC"/>
    <property type="match status" value="1"/>
</dbReference>